<dbReference type="OMA" id="QQYKILP"/>
<protein>
    <submittedName>
        <fullName evidence="1">Uncharacterized protein</fullName>
    </submittedName>
</protein>
<proteinExistence type="predicted"/>
<organism evidence="1 2">
    <name type="scientific">Varanus komodoensis</name>
    <name type="common">Komodo dragon</name>
    <dbReference type="NCBI Taxonomy" id="61221"/>
    <lineage>
        <taxon>Eukaryota</taxon>
        <taxon>Metazoa</taxon>
        <taxon>Chordata</taxon>
        <taxon>Craniata</taxon>
        <taxon>Vertebrata</taxon>
        <taxon>Euteleostomi</taxon>
        <taxon>Lepidosauria</taxon>
        <taxon>Squamata</taxon>
        <taxon>Bifurcata</taxon>
        <taxon>Unidentata</taxon>
        <taxon>Episquamata</taxon>
        <taxon>Toxicofera</taxon>
        <taxon>Anguimorpha</taxon>
        <taxon>Paleoanguimorpha</taxon>
        <taxon>Varanoidea</taxon>
        <taxon>Varanidae</taxon>
        <taxon>Varanus</taxon>
    </lineage>
</organism>
<dbReference type="AlphaFoldDB" id="A0A8D2LB29"/>
<dbReference type="Proteomes" id="UP000694545">
    <property type="component" value="Unplaced"/>
</dbReference>
<evidence type="ECO:0000313" key="2">
    <source>
        <dbReference type="Proteomes" id="UP000694545"/>
    </source>
</evidence>
<keyword evidence="2" id="KW-1185">Reference proteome</keyword>
<reference evidence="1" key="2">
    <citation type="submission" date="2025-09" db="UniProtKB">
        <authorList>
            <consortium name="Ensembl"/>
        </authorList>
    </citation>
    <scope>IDENTIFICATION</scope>
</reference>
<dbReference type="Ensembl" id="ENSVKKT00000019651.1">
    <property type="protein sequence ID" value="ENSVKKP00000019177.1"/>
    <property type="gene ID" value="ENSVKKG00000013037.1"/>
</dbReference>
<evidence type="ECO:0000313" key="1">
    <source>
        <dbReference type="Ensembl" id="ENSVKKP00000019177.1"/>
    </source>
</evidence>
<sequence>MQEQLLLYKILPISQEHHSCSLNSQGLHQACIPLPYKDNGHLGKHKITMEEGILKLLQV</sequence>
<accession>A0A8D2LB29</accession>
<name>A0A8D2LB29_VARKO</name>
<reference evidence="1" key="1">
    <citation type="submission" date="2025-08" db="UniProtKB">
        <authorList>
            <consortium name="Ensembl"/>
        </authorList>
    </citation>
    <scope>IDENTIFICATION</scope>
</reference>